<proteinExistence type="predicted"/>
<gene>
    <name evidence="2" type="ORF">UFOVP1381_30</name>
    <name evidence="3" type="ORF">UFOVP1476_3</name>
    <name evidence="1" type="ORF">UFOVP944_43</name>
</gene>
<dbReference type="EMBL" id="LR796890">
    <property type="protein sequence ID" value="CAB4173259.1"/>
    <property type="molecule type" value="Genomic_DNA"/>
</dbReference>
<protein>
    <submittedName>
        <fullName evidence="2">Uncharacterized protein</fullName>
    </submittedName>
</protein>
<sequence length="59" mass="6745">MAAPSKNVGTKVERAPARPSKRVCNICHKRLMTNEIQAILVIEPMKSRNIVYRHRGDCR</sequence>
<accession>A0A6J5RXG3</accession>
<dbReference type="EMBL" id="LR797328">
    <property type="protein sequence ID" value="CAB4203310.1"/>
    <property type="molecule type" value="Genomic_DNA"/>
</dbReference>
<name>A0A6J5RXG3_9CAUD</name>
<evidence type="ECO:0000313" key="3">
    <source>
        <dbReference type="EMBL" id="CAB4215897.1"/>
    </source>
</evidence>
<evidence type="ECO:0000313" key="1">
    <source>
        <dbReference type="EMBL" id="CAB4173259.1"/>
    </source>
</evidence>
<reference evidence="2" key="1">
    <citation type="submission" date="2020-05" db="EMBL/GenBank/DDBJ databases">
        <authorList>
            <person name="Chiriac C."/>
            <person name="Salcher M."/>
            <person name="Ghai R."/>
            <person name="Kavagutti S V."/>
        </authorList>
    </citation>
    <scope>NUCLEOTIDE SEQUENCE</scope>
</reference>
<dbReference type="EMBL" id="LR797437">
    <property type="protein sequence ID" value="CAB4215897.1"/>
    <property type="molecule type" value="Genomic_DNA"/>
</dbReference>
<organism evidence="2">
    <name type="scientific">uncultured Caudovirales phage</name>
    <dbReference type="NCBI Taxonomy" id="2100421"/>
    <lineage>
        <taxon>Viruses</taxon>
        <taxon>Duplodnaviria</taxon>
        <taxon>Heunggongvirae</taxon>
        <taxon>Uroviricota</taxon>
        <taxon>Caudoviricetes</taxon>
        <taxon>Peduoviridae</taxon>
        <taxon>Maltschvirus</taxon>
        <taxon>Maltschvirus maltsch</taxon>
    </lineage>
</organism>
<evidence type="ECO:0000313" key="2">
    <source>
        <dbReference type="EMBL" id="CAB4203310.1"/>
    </source>
</evidence>